<keyword evidence="2" id="KW-0472">Membrane</keyword>
<evidence type="ECO:0000256" key="2">
    <source>
        <dbReference type="SAM" id="Phobius"/>
    </source>
</evidence>
<comment type="caution">
    <text evidence="3">The sequence shown here is derived from an EMBL/GenBank/DDBJ whole genome shotgun (WGS) entry which is preliminary data.</text>
</comment>
<proteinExistence type="predicted"/>
<gene>
    <name evidence="3" type="ORF">EYF80_050926</name>
</gene>
<name>A0A4Z2FDF7_9TELE</name>
<protein>
    <submittedName>
        <fullName evidence="3">Uncharacterized protein</fullName>
    </submittedName>
</protein>
<feature type="compositionally biased region" description="Basic and acidic residues" evidence="1">
    <location>
        <begin position="33"/>
        <end position="52"/>
    </location>
</feature>
<reference evidence="3 4" key="1">
    <citation type="submission" date="2019-03" db="EMBL/GenBank/DDBJ databases">
        <title>First draft genome of Liparis tanakae, snailfish: a comprehensive survey of snailfish specific genes.</title>
        <authorList>
            <person name="Kim W."/>
            <person name="Song I."/>
            <person name="Jeong J.-H."/>
            <person name="Kim D."/>
            <person name="Kim S."/>
            <person name="Ryu S."/>
            <person name="Song J.Y."/>
            <person name="Lee S.K."/>
        </authorList>
    </citation>
    <scope>NUCLEOTIDE SEQUENCE [LARGE SCALE GENOMIC DNA]</scope>
    <source>
        <tissue evidence="3">Muscle</tissue>
    </source>
</reference>
<evidence type="ECO:0000256" key="1">
    <source>
        <dbReference type="SAM" id="MobiDB-lite"/>
    </source>
</evidence>
<evidence type="ECO:0000313" key="3">
    <source>
        <dbReference type="EMBL" id="TNN38915.1"/>
    </source>
</evidence>
<evidence type="ECO:0000313" key="4">
    <source>
        <dbReference type="Proteomes" id="UP000314294"/>
    </source>
</evidence>
<dbReference type="AlphaFoldDB" id="A0A4Z2FDF7"/>
<sequence length="121" mass="13256">MASFKKSFEGLRASKGATDTAGRTAGRGRRQRGREVERSRGREAERGQRSEVRGQELYGCDVFPVQAAQDAVQQAADASREAVGAGKELLPLLLLLLLLFLLLFLLFLRCGDGRVRSSFVS</sequence>
<keyword evidence="4" id="KW-1185">Reference proteome</keyword>
<feature type="region of interest" description="Disordered" evidence="1">
    <location>
        <begin position="1"/>
        <end position="52"/>
    </location>
</feature>
<accession>A0A4Z2FDF7</accession>
<dbReference type="Proteomes" id="UP000314294">
    <property type="component" value="Unassembled WGS sequence"/>
</dbReference>
<keyword evidence="2" id="KW-1133">Transmembrane helix</keyword>
<feature type="transmembrane region" description="Helical" evidence="2">
    <location>
        <begin position="89"/>
        <end position="108"/>
    </location>
</feature>
<dbReference type="EMBL" id="SRLO01001325">
    <property type="protein sequence ID" value="TNN38915.1"/>
    <property type="molecule type" value="Genomic_DNA"/>
</dbReference>
<organism evidence="3 4">
    <name type="scientific">Liparis tanakae</name>
    <name type="common">Tanaka's snailfish</name>
    <dbReference type="NCBI Taxonomy" id="230148"/>
    <lineage>
        <taxon>Eukaryota</taxon>
        <taxon>Metazoa</taxon>
        <taxon>Chordata</taxon>
        <taxon>Craniata</taxon>
        <taxon>Vertebrata</taxon>
        <taxon>Euteleostomi</taxon>
        <taxon>Actinopterygii</taxon>
        <taxon>Neopterygii</taxon>
        <taxon>Teleostei</taxon>
        <taxon>Neoteleostei</taxon>
        <taxon>Acanthomorphata</taxon>
        <taxon>Eupercaria</taxon>
        <taxon>Perciformes</taxon>
        <taxon>Cottioidei</taxon>
        <taxon>Cottales</taxon>
        <taxon>Liparidae</taxon>
        <taxon>Liparis</taxon>
    </lineage>
</organism>
<keyword evidence="2" id="KW-0812">Transmembrane</keyword>